<feature type="domain" description="FecR protein" evidence="2">
    <location>
        <begin position="72"/>
        <end position="172"/>
    </location>
</feature>
<dbReference type="OrthoDB" id="344641at2"/>
<reference evidence="3 4" key="1">
    <citation type="submission" date="2017-07" db="EMBL/GenBank/DDBJ databases">
        <title>Leptospira spp. isolated from tropical soils.</title>
        <authorList>
            <person name="Thibeaux R."/>
            <person name="Iraola G."/>
            <person name="Ferres I."/>
            <person name="Bierque E."/>
            <person name="Girault D."/>
            <person name="Soupe-Gilbert M.-E."/>
            <person name="Picardeau M."/>
            <person name="Goarant C."/>
        </authorList>
    </citation>
    <scope>NUCLEOTIDE SEQUENCE [LARGE SCALE GENOMIC DNA]</scope>
    <source>
        <strain evidence="3 4">MCA1-C-A1</strain>
    </source>
</reference>
<proteinExistence type="predicted"/>
<dbReference type="InterPro" id="IPR006860">
    <property type="entry name" value="FecR"/>
</dbReference>
<name>A0A2M9XBZ3_9LEPT</name>
<evidence type="ECO:0000259" key="2">
    <source>
        <dbReference type="Pfam" id="PF04773"/>
    </source>
</evidence>
<protein>
    <submittedName>
        <fullName evidence="3">Lipoprotein LipL45</fullName>
    </submittedName>
</protein>
<comment type="caution">
    <text evidence="3">The sequence shown here is derived from an EMBL/GenBank/DDBJ whole genome shotgun (WGS) entry which is preliminary data.</text>
</comment>
<feature type="signal peptide" evidence="1">
    <location>
        <begin position="1"/>
        <end position="23"/>
    </location>
</feature>
<keyword evidence="1" id="KW-0732">Signal</keyword>
<dbReference type="EMBL" id="NPDN01000006">
    <property type="protein sequence ID" value="PJZ25193.1"/>
    <property type="molecule type" value="Genomic_DNA"/>
</dbReference>
<dbReference type="NCBIfam" id="NF033165">
    <property type="entry name" value="lipo_LipL45"/>
    <property type="match status" value="1"/>
</dbReference>
<dbReference type="PROSITE" id="PS51257">
    <property type="entry name" value="PROKAR_LIPOPROTEIN"/>
    <property type="match status" value="1"/>
</dbReference>
<evidence type="ECO:0000313" key="3">
    <source>
        <dbReference type="EMBL" id="PJZ25193.1"/>
    </source>
</evidence>
<evidence type="ECO:0000313" key="4">
    <source>
        <dbReference type="Proteomes" id="UP000232196"/>
    </source>
</evidence>
<dbReference type="AlphaFoldDB" id="A0A2M9XBZ3"/>
<keyword evidence="4" id="KW-1185">Reference proteome</keyword>
<dbReference type="Proteomes" id="UP000232196">
    <property type="component" value="Unassembled WGS sequence"/>
</dbReference>
<feature type="chain" id="PRO_5014948821" evidence="1">
    <location>
        <begin position="24"/>
        <end position="393"/>
    </location>
</feature>
<dbReference type="PANTHER" id="PTHR38731">
    <property type="entry name" value="LIPL45-RELATED LIPOPROTEIN-RELATED"/>
    <property type="match status" value="1"/>
</dbReference>
<evidence type="ECO:0000256" key="1">
    <source>
        <dbReference type="SAM" id="SignalP"/>
    </source>
</evidence>
<organism evidence="3 4">
    <name type="scientific">Leptospira hartskeerlii</name>
    <dbReference type="NCBI Taxonomy" id="2023177"/>
    <lineage>
        <taxon>Bacteria</taxon>
        <taxon>Pseudomonadati</taxon>
        <taxon>Spirochaetota</taxon>
        <taxon>Spirochaetia</taxon>
        <taxon>Leptospirales</taxon>
        <taxon>Leptospiraceae</taxon>
        <taxon>Leptospira</taxon>
    </lineage>
</organism>
<dbReference type="Gene3D" id="2.60.120.1440">
    <property type="match status" value="1"/>
</dbReference>
<gene>
    <name evidence="3" type="ORF">CH357_13400</name>
</gene>
<keyword evidence="3" id="KW-0449">Lipoprotein</keyword>
<accession>A0A2M9XBZ3</accession>
<sequence length="393" mass="42402">MNKIISVASAVLMVGLLTSGACKKPAENADSANAKQSQPSAIVVFSVGEAKIQHADLTEDKASLGTVLKEGDKVETKAKAKVDIQFSDGSAVRLAEKSSLEFSALALNTQGNTDTRLSLVSGKVFAKVNKASKDDQFSVVTPTAIAGVRGTSFVVDRTKNDRSVVKVLEGSVAVSPRVRALEGATAEEISANAELQKIKASLDKAEVILEKDESSIVKAPDKKFGEKELTKLDATLEKDIPKAVTKLTGAGVSKTEEEEIRTIVTLDKDTTDKLVKLNIDPKSGKVDEATNAANEAERKKIEEELAKRQSDELKRFKNVLVSAPKNLKTNKDLVNYYEKLEKIVLADGKTTIIGAIVDQQGSTMIVHTEDGIKKINQDDVKEVIYDFQTKSEN</sequence>
<dbReference type="RefSeq" id="WP_100707261.1">
    <property type="nucleotide sequence ID" value="NZ_NPDL01000005.1"/>
</dbReference>
<dbReference type="PANTHER" id="PTHR38731:SF1">
    <property type="entry name" value="FECR PROTEIN DOMAIN-CONTAINING PROTEIN"/>
    <property type="match status" value="1"/>
</dbReference>
<dbReference type="Pfam" id="PF04773">
    <property type="entry name" value="FecR"/>
    <property type="match status" value="1"/>
</dbReference>